<reference evidence="1" key="1">
    <citation type="journal article" date="2014" name="Front. Microbiol.">
        <title>High frequency of phylogenetically diverse reductive dehalogenase-homologous genes in deep subseafloor sedimentary metagenomes.</title>
        <authorList>
            <person name="Kawai M."/>
            <person name="Futagami T."/>
            <person name="Toyoda A."/>
            <person name="Takaki Y."/>
            <person name="Nishi S."/>
            <person name="Hori S."/>
            <person name="Arai W."/>
            <person name="Tsubouchi T."/>
            <person name="Morono Y."/>
            <person name="Uchiyama I."/>
            <person name="Ito T."/>
            <person name="Fujiyama A."/>
            <person name="Inagaki F."/>
            <person name="Takami H."/>
        </authorList>
    </citation>
    <scope>NUCLEOTIDE SEQUENCE</scope>
    <source>
        <strain evidence="1">Expedition CK06-06</strain>
    </source>
</reference>
<accession>X1S219</accession>
<proteinExistence type="predicted"/>
<name>X1S219_9ZZZZ</name>
<dbReference type="EMBL" id="BARW01008726">
    <property type="protein sequence ID" value="GAI86928.1"/>
    <property type="molecule type" value="Genomic_DNA"/>
</dbReference>
<protein>
    <submittedName>
        <fullName evidence="1">Uncharacterized protein</fullName>
    </submittedName>
</protein>
<organism evidence="1">
    <name type="scientific">marine sediment metagenome</name>
    <dbReference type="NCBI Taxonomy" id="412755"/>
    <lineage>
        <taxon>unclassified sequences</taxon>
        <taxon>metagenomes</taxon>
        <taxon>ecological metagenomes</taxon>
    </lineage>
</organism>
<evidence type="ECO:0000313" key="1">
    <source>
        <dbReference type="EMBL" id="GAI86928.1"/>
    </source>
</evidence>
<dbReference type="AlphaFoldDB" id="X1S219"/>
<sequence length="75" mass="8229">MDKLYGKYVVAKADGTPVDPEAQYLVLRLDTDGCARAAAIFYAACIREEQPGFAFELSRLAKSLGVKSTKLEKTE</sequence>
<gene>
    <name evidence="1" type="ORF">S12H4_17784</name>
</gene>
<comment type="caution">
    <text evidence="1">The sequence shown here is derived from an EMBL/GenBank/DDBJ whole genome shotgun (WGS) entry which is preliminary data.</text>
</comment>